<dbReference type="Gene3D" id="2.130.10.10">
    <property type="entry name" value="YVTN repeat-like/Quinoprotein amine dehydrogenase"/>
    <property type="match status" value="1"/>
</dbReference>
<feature type="transmembrane region" description="Helical" evidence="1">
    <location>
        <begin position="12"/>
        <end position="37"/>
    </location>
</feature>
<evidence type="ECO:0008006" key="4">
    <source>
        <dbReference type="Google" id="ProtNLM"/>
    </source>
</evidence>
<dbReference type="SUPFAM" id="SSF101908">
    <property type="entry name" value="Putative isomerase YbhE"/>
    <property type="match status" value="1"/>
</dbReference>
<keyword evidence="1" id="KW-0472">Membrane</keyword>
<dbReference type="Proteomes" id="UP000714915">
    <property type="component" value="Unassembled WGS sequence"/>
</dbReference>
<evidence type="ECO:0000313" key="3">
    <source>
        <dbReference type="Proteomes" id="UP000714915"/>
    </source>
</evidence>
<dbReference type="Pfam" id="PF08309">
    <property type="entry name" value="LVIVD"/>
    <property type="match status" value="5"/>
</dbReference>
<gene>
    <name evidence="2" type="ORF">KC669_04405</name>
</gene>
<dbReference type="InterPro" id="IPR013211">
    <property type="entry name" value="LVIVD"/>
</dbReference>
<reference evidence="2" key="2">
    <citation type="journal article" date="2021" name="Microbiome">
        <title>Successional dynamics and alternative stable states in a saline activated sludge microbial community over 9 years.</title>
        <authorList>
            <person name="Wang Y."/>
            <person name="Ye J."/>
            <person name="Ju F."/>
            <person name="Liu L."/>
            <person name="Boyd J.A."/>
            <person name="Deng Y."/>
            <person name="Parks D.H."/>
            <person name="Jiang X."/>
            <person name="Yin X."/>
            <person name="Woodcroft B.J."/>
            <person name="Tyson G.W."/>
            <person name="Hugenholtz P."/>
            <person name="Polz M.F."/>
            <person name="Zhang T."/>
        </authorList>
    </citation>
    <scope>NUCLEOTIDE SEQUENCE</scope>
    <source>
        <strain evidence="2">HKST-UBA09</strain>
    </source>
</reference>
<dbReference type="AlphaFoldDB" id="A0A955LBK4"/>
<sequence>MKKASYHNKKAFSLVEVLLAIGLFSFIVLAFAGALAFSIQGNADASQTTKATYLAMEGIEASKLIRGEDFSNLIDGSYGLSSVSNVWSFSGSNDITDEYTRQITISSISSLIKQVDSTVTWNSLSGRTNTITFSTYLTDWQYEVEPPEPSPGWTQPIVVNTVNATGNQDAQDIFVVGTNAYIVRTSGTNLLVYDLSNVNSPSLLGSTNAGSGGLYRIVVNGNYAYVASDSNSEEVQIFNISNPASLLKVATVNLSGNNNATSLTIQGNYLYVVRNGGNADFAIVDITNPLSPSVSGYANINNGTDVKVNGNYAYVASDSNNQELQVVNVTSKSSPSGLGSLNIGGNNDAESIVFYNDRVIIGTTDGEVHIINVSTPATPSLVSTTAIGTSNIRDMELGYTNSYLFTVGDSAASEFIVANISNENSVIVLGIVDETSGLNGISYNSVNDIAYVASDEDSQEIIIYGPTN</sequence>
<reference evidence="2" key="1">
    <citation type="submission" date="2020-04" db="EMBL/GenBank/DDBJ databases">
        <authorList>
            <person name="Zhang T."/>
        </authorList>
    </citation>
    <scope>NUCLEOTIDE SEQUENCE</scope>
    <source>
        <strain evidence="2">HKST-UBA09</strain>
    </source>
</reference>
<keyword evidence="1" id="KW-1133">Transmembrane helix</keyword>
<proteinExistence type="predicted"/>
<dbReference type="EMBL" id="JAGQLF010000072">
    <property type="protein sequence ID" value="MCA9387247.1"/>
    <property type="molecule type" value="Genomic_DNA"/>
</dbReference>
<evidence type="ECO:0000256" key="1">
    <source>
        <dbReference type="SAM" id="Phobius"/>
    </source>
</evidence>
<organism evidence="2 3">
    <name type="scientific">Candidatus Dojkabacteria bacterium</name>
    <dbReference type="NCBI Taxonomy" id="2099670"/>
    <lineage>
        <taxon>Bacteria</taxon>
        <taxon>Candidatus Dojkabacteria</taxon>
    </lineage>
</organism>
<dbReference type="InterPro" id="IPR015943">
    <property type="entry name" value="WD40/YVTN_repeat-like_dom_sf"/>
</dbReference>
<evidence type="ECO:0000313" key="2">
    <source>
        <dbReference type="EMBL" id="MCA9387247.1"/>
    </source>
</evidence>
<name>A0A955LBK4_9BACT</name>
<accession>A0A955LBK4</accession>
<keyword evidence="1" id="KW-0812">Transmembrane</keyword>
<protein>
    <recommendedName>
        <fullName evidence="4">Prepilin-type N-terminal cleavage/methylation domain-containing protein</fullName>
    </recommendedName>
</protein>
<comment type="caution">
    <text evidence="2">The sequence shown here is derived from an EMBL/GenBank/DDBJ whole genome shotgun (WGS) entry which is preliminary data.</text>
</comment>